<sequence length="100" mass="11273">MRANTILKVILNVALFHGMHIERSQEKFIRLFVFEGDQLVHLAIKLPNSNAADDLFKAIMDTIPQTKNQSHPGVKDDNDSNDDGPGGRKQNKMSIEFLLN</sequence>
<dbReference type="SUPFAM" id="SSF50729">
    <property type="entry name" value="PH domain-like"/>
    <property type="match status" value="1"/>
</dbReference>
<organism evidence="2 3">
    <name type="scientific">Diversispora epigaea</name>
    <dbReference type="NCBI Taxonomy" id="1348612"/>
    <lineage>
        <taxon>Eukaryota</taxon>
        <taxon>Fungi</taxon>
        <taxon>Fungi incertae sedis</taxon>
        <taxon>Mucoromycota</taxon>
        <taxon>Glomeromycotina</taxon>
        <taxon>Glomeromycetes</taxon>
        <taxon>Diversisporales</taxon>
        <taxon>Diversisporaceae</taxon>
        <taxon>Diversispora</taxon>
    </lineage>
</organism>
<dbReference type="STRING" id="1348612.A0A397HSR3"/>
<proteinExistence type="predicted"/>
<dbReference type="Proteomes" id="UP000266861">
    <property type="component" value="Unassembled WGS sequence"/>
</dbReference>
<name>A0A397HSR3_9GLOM</name>
<dbReference type="AlphaFoldDB" id="A0A397HSR3"/>
<gene>
    <name evidence="2" type="ORF">Glove_309g134</name>
</gene>
<dbReference type="OrthoDB" id="185618at2759"/>
<evidence type="ECO:0000313" key="3">
    <source>
        <dbReference type="Proteomes" id="UP000266861"/>
    </source>
</evidence>
<dbReference type="EMBL" id="PQFF01000283">
    <property type="protein sequence ID" value="RHZ66072.1"/>
    <property type="molecule type" value="Genomic_DNA"/>
</dbReference>
<evidence type="ECO:0000256" key="1">
    <source>
        <dbReference type="SAM" id="MobiDB-lite"/>
    </source>
</evidence>
<feature type="region of interest" description="Disordered" evidence="1">
    <location>
        <begin position="65"/>
        <end position="100"/>
    </location>
</feature>
<dbReference type="InterPro" id="IPR011993">
    <property type="entry name" value="PH-like_dom_sf"/>
</dbReference>
<accession>A0A397HSR3</accession>
<comment type="caution">
    <text evidence="2">The sequence shown here is derived from an EMBL/GenBank/DDBJ whole genome shotgun (WGS) entry which is preliminary data.</text>
</comment>
<dbReference type="Gene3D" id="2.30.29.30">
    <property type="entry name" value="Pleckstrin-homology domain (PH domain)/Phosphotyrosine-binding domain (PTB)"/>
    <property type="match status" value="1"/>
</dbReference>
<evidence type="ECO:0000313" key="2">
    <source>
        <dbReference type="EMBL" id="RHZ66072.1"/>
    </source>
</evidence>
<protein>
    <recommendedName>
        <fullName evidence="4">RanBD1 domain-containing protein</fullName>
    </recommendedName>
</protein>
<keyword evidence="3" id="KW-1185">Reference proteome</keyword>
<evidence type="ECO:0008006" key="4">
    <source>
        <dbReference type="Google" id="ProtNLM"/>
    </source>
</evidence>
<reference evidence="2 3" key="1">
    <citation type="submission" date="2018-08" db="EMBL/GenBank/DDBJ databases">
        <title>Genome and evolution of the arbuscular mycorrhizal fungus Diversispora epigaea (formerly Glomus versiforme) and its bacterial endosymbionts.</title>
        <authorList>
            <person name="Sun X."/>
            <person name="Fei Z."/>
            <person name="Harrison M."/>
        </authorList>
    </citation>
    <scope>NUCLEOTIDE SEQUENCE [LARGE SCALE GENOMIC DNA]</scope>
    <source>
        <strain evidence="2 3">IT104</strain>
    </source>
</reference>